<evidence type="ECO:0000256" key="4">
    <source>
        <dbReference type="ARBA" id="ARBA00023125"/>
    </source>
</evidence>
<dbReference type="STRING" id="67267.GCA_000716675_02275"/>
<feature type="region of interest" description="Disordered" evidence="7">
    <location>
        <begin position="269"/>
        <end position="308"/>
    </location>
</feature>
<feature type="region of interest" description="Disordered" evidence="7">
    <location>
        <begin position="863"/>
        <end position="888"/>
    </location>
</feature>
<protein>
    <recommendedName>
        <fullName evidence="8">OmpR/PhoB-type domain-containing protein</fullName>
    </recommendedName>
</protein>
<dbReference type="GO" id="GO:0003677">
    <property type="term" value="F:DNA binding"/>
    <property type="evidence" value="ECO:0007669"/>
    <property type="project" value="UniProtKB-UniRule"/>
</dbReference>
<dbReference type="Proteomes" id="UP000195880">
    <property type="component" value="Chromosome"/>
</dbReference>
<dbReference type="eggNOG" id="COG3899">
    <property type="taxonomic scope" value="Bacteria"/>
</dbReference>
<evidence type="ECO:0000256" key="2">
    <source>
        <dbReference type="ARBA" id="ARBA00023012"/>
    </source>
</evidence>
<dbReference type="InterPro" id="IPR011990">
    <property type="entry name" value="TPR-like_helical_dom_sf"/>
</dbReference>
<feature type="compositionally biased region" description="Gly residues" evidence="7">
    <location>
        <begin position="863"/>
        <end position="873"/>
    </location>
</feature>
<keyword evidence="5" id="KW-0804">Transcription</keyword>
<organism evidence="9 10">
    <name type="scientific">Streptomyces alboflavus</name>
    <dbReference type="NCBI Taxonomy" id="67267"/>
    <lineage>
        <taxon>Bacteria</taxon>
        <taxon>Bacillati</taxon>
        <taxon>Actinomycetota</taxon>
        <taxon>Actinomycetes</taxon>
        <taxon>Kitasatosporales</taxon>
        <taxon>Streptomycetaceae</taxon>
        <taxon>Streptomyces</taxon>
    </lineage>
</organism>
<proteinExistence type="inferred from homology"/>
<dbReference type="SUPFAM" id="SSF46894">
    <property type="entry name" value="C-terminal effector domain of the bipartite response regulators"/>
    <property type="match status" value="1"/>
</dbReference>
<evidence type="ECO:0000313" key="10">
    <source>
        <dbReference type="Proteomes" id="UP000195880"/>
    </source>
</evidence>
<dbReference type="eggNOG" id="COG3629">
    <property type="taxonomic scope" value="Bacteria"/>
</dbReference>
<dbReference type="RefSeq" id="WP_203348103.1">
    <property type="nucleotide sequence ID" value="NZ_CP021748.1"/>
</dbReference>
<dbReference type="Gene3D" id="3.40.50.300">
    <property type="entry name" value="P-loop containing nucleotide triphosphate hydrolases"/>
    <property type="match status" value="1"/>
</dbReference>
<evidence type="ECO:0000256" key="5">
    <source>
        <dbReference type="ARBA" id="ARBA00023163"/>
    </source>
</evidence>
<feature type="compositionally biased region" description="Basic and acidic residues" evidence="7">
    <location>
        <begin position="279"/>
        <end position="289"/>
    </location>
</feature>
<dbReference type="GO" id="GO:0006355">
    <property type="term" value="P:regulation of DNA-templated transcription"/>
    <property type="evidence" value="ECO:0007669"/>
    <property type="project" value="InterPro"/>
</dbReference>
<dbReference type="SMART" id="SM01043">
    <property type="entry name" value="BTAD"/>
    <property type="match status" value="1"/>
</dbReference>
<dbReference type="SUPFAM" id="SSF52540">
    <property type="entry name" value="P-loop containing nucleoside triphosphate hydrolases"/>
    <property type="match status" value="1"/>
</dbReference>
<dbReference type="PANTHER" id="PTHR35807:SF1">
    <property type="entry name" value="TRANSCRIPTIONAL REGULATOR REDD"/>
    <property type="match status" value="1"/>
</dbReference>
<dbReference type="InterPro" id="IPR005158">
    <property type="entry name" value="BTAD"/>
</dbReference>
<sequence>MPQEESAGPGAGDVTFQVLGALAARDADGRSLDLKGPRHRAVLARLLVARRRTVPVDWMVDDFWDEPPPRAVGAIRTFVGDLRKALEPGRARRAPARLLVTSGPGYALLAGGGAVDAWRFEAAVAEAGRLLAPGAGDSAGAALGLLDDALAAWRGPAYAEWAGQDWARAEAGRLDGLRLLAVERRADAALALGRAGEAVLDLEAHVEEHPWREEAWGLLAVALVRAGRQGDALGVLRRARERLVGELGVDPGEALRRLEGEILAQRVPVTPWGPGPVRGRHDDSSRPEGEPAAAQAETGVVDEGAAGRRDGLVGRGAEVGRLETAARGVAREARLALALVSGDAGAGKTALVRELADRLTGAGWAAAWGRASEQGGVPAGWPWGEILGELGVTDEGGAGGDRFWWYRRVGELIARAAADRGRPLLLVLDDLHWADSGTLELLASLVERPMERPVLVVGTYRDGEVPDGVRELLGRVARAEPVRVRVGPLDETAVGELARAVSPRPLDAATARAVHHRSGGNPFFVREIVRLYATEGAAALSQVPAGVRDIVRRRLGALPAGARAVLLRAALIGPAVDLDVLTALTGDEDAVLEAVDAGVAAGFLVGGALEGQGAGEGERVEFAHALVRETLYRDLSAPRRARLHTAVAELLEDLRPDSVEAIAHHYLGAGTREVAARAADFAARAARRAENAFAPHEAVRLWGAALDAYDRGGGGGGESTGGWGRSGDPAGGRARLGIVMGLVRNLAVTGGLAEARRYRAGALAAAEKTGDPELTARVIGAFDVPGIWARNDDEALSRRIVAAALRTLDALPDDGTPARRATRSRLLSTVGMETRGSRTERGVEAAREAERLARAVGEAGGAGEVGAGAGAGADAGEEADPAAGTAAVEAAPRGGADSAALLAFALNARYLHTFHRPGLGPERARIGEELTTLAARHDLVAFEVLGHLMLLQAHSALADFDRADGHAAAVDRLAERHGLPLAGVFTEWYAALRAAVAGRVPEAEAGCRAAAARMRGGGMSGMEGEGEGEGGAGLLELALLCLRVQSGGASAEADADADAVSAHPFPYDQLLEARLCLRARAALRSGAAPQGFLDGLYRELLPAGGELAGAGSGVLTLEPVALYLGDLAAALGRPDAAARHHRQARAVAERAGAPHWVAAADARMRR</sequence>
<dbReference type="Gene3D" id="1.10.10.10">
    <property type="entry name" value="Winged helix-like DNA-binding domain superfamily/Winged helix DNA-binding domain"/>
    <property type="match status" value="1"/>
</dbReference>
<reference evidence="9 10" key="1">
    <citation type="submission" date="2017-05" db="EMBL/GenBank/DDBJ databases">
        <title>Streptomyces alboflavus Genome sequencing and assembly.</title>
        <authorList>
            <person name="Wang Y."/>
            <person name="Du B."/>
            <person name="Ding Y."/>
            <person name="Liu H."/>
            <person name="Hou Q."/>
            <person name="Liu K."/>
            <person name="Wang C."/>
            <person name="Yao L."/>
        </authorList>
    </citation>
    <scope>NUCLEOTIDE SEQUENCE [LARGE SCALE GENOMIC DNA]</scope>
    <source>
        <strain evidence="9 10">MDJK44</strain>
    </source>
</reference>
<name>A0A1Z1WFZ4_9ACTN</name>
<keyword evidence="3" id="KW-0805">Transcription regulation</keyword>
<gene>
    <name evidence="9" type="ORF">SMD44_04812</name>
</gene>
<evidence type="ECO:0000313" key="9">
    <source>
        <dbReference type="EMBL" id="ARX85351.1"/>
    </source>
</evidence>
<evidence type="ECO:0000256" key="7">
    <source>
        <dbReference type="SAM" id="MobiDB-lite"/>
    </source>
</evidence>
<dbReference type="AlphaFoldDB" id="A0A1Z1WFZ4"/>
<keyword evidence="4 6" id="KW-0238">DNA-binding</keyword>
<dbReference type="CDD" id="cd15831">
    <property type="entry name" value="BTAD"/>
    <property type="match status" value="1"/>
</dbReference>
<dbReference type="KEGG" id="salf:SMD44_04812"/>
<dbReference type="InterPro" id="IPR041664">
    <property type="entry name" value="AAA_16"/>
</dbReference>
<dbReference type="EMBL" id="CP021748">
    <property type="protein sequence ID" value="ARX85351.1"/>
    <property type="molecule type" value="Genomic_DNA"/>
</dbReference>
<evidence type="ECO:0000256" key="1">
    <source>
        <dbReference type="ARBA" id="ARBA00005820"/>
    </source>
</evidence>
<dbReference type="SUPFAM" id="SSF48452">
    <property type="entry name" value="TPR-like"/>
    <property type="match status" value="1"/>
</dbReference>
<evidence type="ECO:0000259" key="8">
    <source>
        <dbReference type="PROSITE" id="PS51755"/>
    </source>
</evidence>
<comment type="similarity">
    <text evidence="1">Belongs to the AfsR/DnrI/RedD regulatory family.</text>
</comment>
<dbReference type="PROSITE" id="PS51755">
    <property type="entry name" value="OMPR_PHOB"/>
    <property type="match status" value="1"/>
</dbReference>
<dbReference type="GO" id="GO:0000160">
    <property type="term" value="P:phosphorelay signal transduction system"/>
    <property type="evidence" value="ECO:0007669"/>
    <property type="project" value="UniProtKB-KW"/>
</dbReference>
<feature type="DNA-binding region" description="OmpR/PhoB-type" evidence="6">
    <location>
        <begin position="2"/>
        <end position="110"/>
    </location>
</feature>
<dbReference type="Pfam" id="PF13191">
    <property type="entry name" value="AAA_16"/>
    <property type="match status" value="1"/>
</dbReference>
<dbReference type="Pfam" id="PF03704">
    <property type="entry name" value="BTAD"/>
    <property type="match status" value="1"/>
</dbReference>
<dbReference type="SMART" id="SM00862">
    <property type="entry name" value="Trans_reg_C"/>
    <property type="match status" value="1"/>
</dbReference>
<dbReference type="InterPro" id="IPR016032">
    <property type="entry name" value="Sig_transdc_resp-reg_C-effctor"/>
</dbReference>
<dbReference type="PANTHER" id="PTHR35807">
    <property type="entry name" value="TRANSCRIPTIONAL REGULATOR REDD-RELATED"/>
    <property type="match status" value="1"/>
</dbReference>
<dbReference type="InterPro" id="IPR036388">
    <property type="entry name" value="WH-like_DNA-bd_sf"/>
</dbReference>
<evidence type="ECO:0000256" key="3">
    <source>
        <dbReference type="ARBA" id="ARBA00023015"/>
    </source>
</evidence>
<dbReference type="InterPro" id="IPR027417">
    <property type="entry name" value="P-loop_NTPase"/>
</dbReference>
<keyword evidence="10" id="KW-1185">Reference proteome</keyword>
<evidence type="ECO:0000256" key="6">
    <source>
        <dbReference type="PROSITE-ProRule" id="PRU01091"/>
    </source>
</evidence>
<feature type="domain" description="OmpR/PhoB-type" evidence="8">
    <location>
        <begin position="2"/>
        <end position="110"/>
    </location>
</feature>
<accession>A0A1Z1WFZ4</accession>
<dbReference type="Gene3D" id="1.25.40.10">
    <property type="entry name" value="Tetratricopeptide repeat domain"/>
    <property type="match status" value="1"/>
</dbReference>
<keyword evidence="2" id="KW-0902">Two-component regulatory system</keyword>
<dbReference type="InterPro" id="IPR051677">
    <property type="entry name" value="AfsR-DnrI-RedD_regulator"/>
</dbReference>
<dbReference type="InterPro" id="IPR001867">
    <property type="entry name" value="OmpR/PhoB-type_DNA-bd"/>
</dbReference>